<evidence type="ECO:0000256" key="1">
    <source>
        <dbReference type="ARBA" id="ARBA00023118"/>
    </source>
</evidence>
<dbReference type="InterPro" id="IPR006116">
    <property type="entry name" value="NT_2-5OAS_ClassI-CCAase"/>
</dbReference>
<dbReference type="Proteomes" id="UP000481876">
    <property type="component" value="Unassembled WGS sequence"/>
</dbReference>
<accession>A0A6L3YZ27</accession>
<keyword evidence="1" id="KW-0051">Antiviral defense</keyword>
<dbReference type="RefSeq" id="WP_114215395.1">
    <property type="nucleotide sequence ID" value="NZ_WBWS01000037.1"/>
</dbReference>
<feature type="domain" description="MOSC" evidence="2">
    <location>
        <begin position="345"/>
        <end position="415"/>
    </location>
</feature>
<dbReference type="InterPro" id="IPR005302">
    <property type="entry name" value="MoCF_Sase_C"/>
</dbReference>
<name>A0A6L3YZ27_BRUAN</name>
<evidence type="ECO:0000313" key="4">
    <source>
        <dbReference type="Proteomes" id="UP000481876"/>
    </source>
</evidence>
<evidence type="ECO:0000259" key="2">
    <source>
        <dbReference type="PROSITE" id="PS51340"/>
    </source>
</evidence>
<dbReference type="GO" id="GO:0051607">
    <property type="term" value="P:defense response to virus"/>
    <property type="evidence" value="ECO:0007669"/>
    <property type="project" value="UniProtKB-KW"/>
</dbReference>
<dbReference type="Pfam" id="PF18144">
    <property type="entry name" value="SMODS"/>
    <property type="match status" value="1"/>
</dbReference>
<dbReference type="CDD" id="cd05400">
    <property type="entry name" value="NT_2-5OAS_ClassI-CCAase"/>
    <property type="match status" value="1"/>
</dbReference>
<dbReference type="EMBL" id="WBWS01000037">
    <property type="protein sequence ID" value="KAB2761357.1"/>
    <property type="molecule type" value="Genomic_DNA"/>
</dbReference>
<keyword evidence="3" id="KW-0808">Transferase</keyword>
<dbReference type="GO" id="GO:0016779">
    <property type="term" value="F:nucleotidyltransferase activity"/>
    <property type="evidence" value="ECO:0007669"/>
    <property type="project" value="InterPro"/>
</dbReference>
<dbReference type="PROSITE" id="PS51340">
    <property type="entry name" value="MOSC"/>
    <property type="match status" value="1"/>
</dbReference>
<gene>
    <name evidence="3" type="ORF">F9L04_23810</name>
</gene>
<dbReference type="AlphaFoldDB" id="A0A6L3YZ27"/>
<evidence type="ECO:0000313" key="3">
    <source>
        <dbReference type="EMBL" id="KAB2761357.1"/>
    </source>
</evidence>
<reference evidence="3 4" key="1">
    <citation type="submission" date="2019-09" db="EMBL/GenBank/DDBJ databases">
        <title>Taxonomic organization of the family Brucellaceae based on a phylogenomic approach.</title>
        <authorList>
            <person name="Leclercq S."/>
            <person name="Cloeckaert A."/>
            <person name="Zygmunt M.S."/>
        </authorList>
    </citation>
    <scope>NUCLEOTIDE SEQUENCE [LARGE SCALE GENOMIC DNA]</scope>
    <source>
        <strain evidence="3 4">LMG 3313</strain>
    </source>
</reference>
<dbReference type="GO" id="GO:0030170">
    <property type="term" value="F:pyridoxal phosphate binding"/>
    <property type="evidence" value="ECO:0007669"/>
    <property type="project" value="InterPro"/>
</dbReference>
<organism evidence="3 4">
    <name type="scientific">Brucella anthropi</name>
    <name type="common">Ochrobactrum anthropi</name>
    <dbReference type="NCBI Taxonomy" id="529"/>
    <lineage>
        <taxon>Bacteria</taxon>
        <taxon>Pseudomonadati</taxon>
        <taxon>Pseudomonadota</taxon>
        <taxon>Alphaproteobacteria</taxon>
        <taxon>Hyphomicrobiales</taxon>
        <taxon>Brucellaceae</taxon>
        <taxon>Brucella/Ochrobactrum group</taxon>
        <taxon>Brucella</taxon>
    </lineage>
</organism>
<sequence length="415" mass="47099">MNQVDPILREISNYSPLDVMLADVAVRVQLTPTEHAQAEGHYHTLHEWLNRDESPLQGLVENFYAQGGFAIGATTARHADDADFDIDAMAQLSLQPTSDPEAVLDTLYKSIKGKPGSRYWEKTDRKTRCVTVLYEGSHLDITPAVLAPEREERTSYIFHSKKRETGFDKKTLIANPYGFAEWFKARTMPDSAFGHFFERQALAYDWMRREVLGADAEPVPEQAPAYRKSRAVIALQLLKRWRNIAYDARHPSHRLPPSVVLAHSVALNANRTNSLSEELIHQAVCLIVALEKAESDRETYDVWNPTCEQYDRLTDRWPEDLRAQRIFIDELRAFVADMERLQKGLPLSEIRKTLERLFGERPANDAVRAFMDRHVRDNDSNRAVHIIQTGSVPALGSLATPALARPTPKSSPFGD</sequence>
<protein>
    <submittedName>
        <fullName evidence="3">Nucleotidyltransferase</fullName>
    </submittedName>
</protein>
<dbReference type="GO" id="GO:0030151">
    <property type="term" value="F:molybdenum ion binding"/>
    <property type="evidence" value="ECO:0007669"/>
    <property type="project" value="InterPro"/>
</dbReference>
<proteinExistence type="predicted"/>
<comment type="caution">
    <text evidence="3">The sequence shown here is derived from an EMBL/GenBank/DDBJ whole genome shotgun (WGS) entry which is preliminary data.</text>
</comment>